<dbReference type="AlphaFoldDB" id="A0A2C6LDC0"/>
<dbReference type="GeneID" id="94424044"/>
<feature type="compositionally biased region" description="Low complexity" evidence="1">
    <location>
        <begin position="345"/>
        <end position="368"/>
    </location>
</feature>
<feature type="region of interest" description="Disordered" evidence="1">
    <location>
        <begin position="1"/>
        <end position="455"/>
    </location>
</feature>
<name>A0A2C6LDC0_9APIC</name>
<feature type="region of interest" description="Disordered" evidence="1">
    <location>
        <begin position="637"/>
        <end position="658"/>
    </location>
</feature>
<feature type="region of interest" description="Disordered" evidence="1">
    <location>
        <begin position="549"/>
        <end position="588"/>
    </location>
</feature>
<dbReference type="Proteomes" id="UP000221165">
    <property type="component" value="Unassembled WGS sequence"/>
</dbReference>
<dbReference type="EMBL" id="MIGC01000225">
    <property type="protein sequence ID" value="PHJ25549.1"/>
    <property type="molecule type" value="Genomic_DNA"/>
</dbReference>
<sequence length="887" mass="92986">MLDQSFDEDRMSGAQDSGTDSSNPDIDMLGELSQGRVSPSPSTPSTPIPMILLSEPPPSPSTPSTDGLLTDMPIFPVPADPDTPEGGASLSSASSTSSAATAAASSSSSQSSTRGEGRSESSRSRYRLHASDDLAGVRRSSDPFVDESKSGGLQQDQGDHTPLPLFSPGDPLSPFEDRFELEAAADLRRHLQKRPDGGRDPCQQQPVGSQGGSSKRDVACRLAFSPVPLEKPDGGLVGGGNLGGKANIGAASFSRPHSPLSSAHIVSPTSILPSKTTPKGAGPGGSSFFSADEERSDHRSHLLHPQATSPPLSPKQLLASRGGGNPTSSYSPPWHDENEGRTTVPSLRLSRTPSSTTSESIPTTKSIPGSPPSNLSGLILKKTDLVVKSPTISPSGEGLPGNHHRHTVSSPDLKGGGATAAAAVTAAGSGGTQDTNAKDIEGPEPFQRGSRRRSWTLPEFTFSTPADLGLSLQLGGDDSLSKPDSPLLGKSTGGIGGGITPAPTTPGSDTRFRTTSAQTIVTMETLKGGEGQTLSADRLILQELSAGAGGGLDGVRSPTEDTDAGGVEVHTSPRGDAESEVGRSLPTSQRGEKSVRFEVPRIQMYIFLVALQVLVCTVSWRIHAARRRARQSHALLHGSTARRRREASPPACGGAAHIALTPGPPSPAIEKTPPLLFSPPLGSSDSWDIHSLGAASIDNVPGGKDLTAVADIYGTPTSGVRVMTPRQRFSPARRVRKRHRLRHDSTSAASPMITPFWGERRDEGDVEVGYFRALSGGPRGSYMKSTMAVAKEDEEKAGILLGRARSRGSRLTRADRRRRSLQLRRRASTDTRTSEGEEVEMDINERSPPLFVSGEMPAPSTLAGTVHEWIGTGDNLLALVPEGHGAT</sequence>
<feature type="compositionally biased region" description="Polar residues" evidence="1">
    <location>
        <begin position="267"/>
        <end position="277"/>
    </location>
</feature>
<proteinExistence type="predicted"/>
<feature type="compositionally biased region" description="Low complexity" evidence="1">
    <location>
        <begin position="85"/>
        <end position="114"/>
    </location>
</feature>
<dbReference type="RefSeq" id="XP_067927195.1">
    <property type="nucleotide sequence ID" value="XM_068060833.1"/>
</dbReference>
<evidence type="ECO:0000256" key="1">
    <source>
        <dbReference type="SAM" id="MobiDB-lite"/>
    </source>
</evidence>
<protein>
    <submittedName>
        <fullName evidence="2">Uncharacterized protein</fullName>
    </submittedName>
</protein>
<evidence type="ECO:0000313" key="3">
    <source>
        <dbReference type="Proteomes" id="UP000221165"/>
    </source>
</evidence>
<comment type="caution">
    <text evidence="2">The sequence shown here is derived from an EMBL/GenBank/DDBJ whole genome shotgun (WGS) entry which is preliminary data.</text>
</comment>
<feature type="compositionally biased region" description="Basic and acidic residues" evidence="1">
    <location>
        <begin position="571"/>
        <end position="581"/>
    </location>
</feature>
<evidence type="ECO:0000313" key="2">
    <source>
        <dbReference type="EMBL" id="PHJ25549.1"/>
    </source>
</evidence>
<keyword evidence="3" id="KW-1185">Reference proteome</keyword>
<feature type="compositionally biased region" description="Basic and acidic residues" evidence="1">
    <location>
        <begin position="115"/>
        <end position="149"/>
    </location>
</feature>
<gene>
    <name evidence="2" type="ORF">CSUI_000599</name>
</gene>
<accession>A0A2C6LDC0</accession>
<feature type="region of interest" description="Disordered" evidence="1">
    <location>
        <begin position="806"/>
        <end position="842"/>
    </location>
</feature>
<organism evidence="2 3">
    <name type="scientific">Cystoisospora suis</name>
    <dbReference type="NCBI Taxonomy" id="483139"/>
    <lineage>
        <taxon>Eukaryota</taxon>
        <taxon>Sar</taxon>
        <taxon>Alveolata</taxon>
        <taxon>Apicomplexa</taxon>
        <taxon>Conoidasida</taxon>
        <taxon>Coccidia</taxon>
        <taxon>Eucoccidiorida</taxon>
        <taxon>Eimeriorina</taxon>
        <taxon>Sarcocystidae</taxon>
        <taxon>Cystoisospora</taxon>
    </lineage>
</organism>
<feature type="compositionally biased region" description="Polar residues" evidence="1">
    <location>
        <begin position="14"/>
        <end position="24"/>
    </location>
</feature>
<feature type="region of interest" description="Disordered" evidence="1">
    <location>
        <begin position="489"/>
        <end position="511"/>
    </location>
</feature>
<feature type="compositionally biased region" description="Basic residues" evidence="1">
    <location>
        <begin position="806"/>
        <end position="826"/>
    </location>
</feature>
<dbReference type="VEuPathDB" id="ToxoDB:CSUI_000599"/>
<reference evidence="2 3" key="1">
    <citation type="journal article" date="2017" name="Int. J. Parasitol.">
        <title>The genome of the protozoan parasite Cystoisospora suis and a reverse vaccinology approach to identify vaccine candidates.</title>
        <authorList>
            <person name="Palmieri N."/>
            <person name="Shrestha A."/>
            <person name="Ruttkowski B."/>
            <person name="Beck T."/>
            <person name="Vogl C."/>
            <person name="Tomley F."/>
            <person name="Blake D.P."/>
            <person name="Joachim A."/>
        </authorList>
    </citation>
    <scope>NUCLEOTIDE SEQUENCE [LARGE SCALE GENOMIC DNA]</scope>
    <source>
        <strain evidence="2 3">Wien I</strain>
    </source>
</reference>
<feature type="compositionally biased region" description="Basic and acidic residues" evidence="1">
    <location>
        <begin position="175"/>
        <end position="199"/>
    </location>
</feature>